<evidence type="ECO:0000259" key="1">
    <source>
        <dbReference type="Pfam" id="PF12728"/>
    </source>
</evidence>
<name>A0A4S2B024_9BACE</name>
<sequence length="205" mass="22815">MCAMPIAGSTHGAYPTVGRIAPAVGLYHRRQRTGTTAPMPDMTVRQQRLSAPARKKPTATSMSFSGPSSCLFIRRRRCDDARQSGDTIFQIHSPQMKLNLFDLLQASMSDPDSPNILLTVHLSDLHQLVVDTIEATRERILPLYMDAEKERPLTRKEVAEQLGVCETTVFNMARAGKLRSFKVNGSTRYSQRDVNAIINAKATKQ</sequence>
<dbReference type="Pfam" id="PF12728">
    <property type="entry name" value="HTH_17"/>
    <property type="match status" value="1"/>
</dbReference>
<gene>
    <name evidence="2" type="ORF">E5355_07430</name>
</gene>
<dbReference type="Proteomes" id="UP000310532">
    <property type="component" value="Unassembled WGS sequence"/>
</dbReference>
<proteinExistence type="predicted"/>
<keyword evidence="3" id="KW-1185">Reference proteome</keyword>
<dbReference type="SUPFAM" id="SSF46955">
    <property type="entry name" value="Putative DNA-binding domain"/>
    <property type="match status" value="1"/>
</dbReference>
<evidence type="ECO:0000313" key="2">
    <source>
        <dbReference type="EMBL" id="TGY06993.1"/>
    </source>
</evidence>
<reference evidence="2 3" key="1">
    <citation type="submission" date="2019-04" db="EMBL/GenBank/DDBJ databases">
        <title>Microbes associate with the intestines of laboratory mice.</title>
        <authorList>
            <person name="Navarre W."/>
            <person name="Wong E."/>
            <person name="Huang K."/>
            <person name="Tropini C."/>
            <person name="Ng K."/>
            <person name="Yu B."/>
        </authorList>
    </citation>
    <scope>NUCLEOTIDE SEQUENCE [LARGE SCALE GENOMIC DNA]</scope>
    <source>
        <strain evidence="2 3">NM69_E16B</strain>
    </source>
</reference>
<protein>
    <submittedName>
        <fullName evidence="2">DNA-binding protein</fullName>
    </submittedName>
</protein>
<feature type="domain" description="Helix-turn-helix" evidence="1">
    <location>
        <begin position="153"/>
        <end position="200"/>
    </location>
</feature>
<organism evidence="2 3">
    <name type="scientific">Bacteroides muris</name>
    <name type="common">ex Afrizal et al. 2022</name>
    <dbReference type="NCBI Taxonomy" id="2516960"/>
    <lineage>
        <taxon>Bacteria</taxon>
        <taxon>Pseudomonadati</taxon>
        <taxon>Bacteroidota</taxon>
        <taxon>Bacteroidia</taxon>
        <taxon>Bacteroidales</taxon>
        <taxon>Bacteroidaceae</taxon>
        <taxon>Bacteroides</taxon>
    </lineage>
</organism>
<comment type="caution">
    <text evidence="2">The sequence shown here is derived from an EMBL/GenBank/DDBJ whole genome shotgun (WGS) entry which is preliminary data.</text>
</comment>
<accession>A0A4S2B024</accession>
<dbReference type="InterPro" id="IPR009061">
    <property type="entry name" value="DNA-bd_dom_put_sf"/>
</dbReference>
<dbReference type="GO" id="GO:0003677">
    <property type="term" value="F:DNA binding"/>
    <property type="evidence" value="ECO:0007669"/>
    <property type="project" value="UniProtKB-KW"/>
</dbReference>
<keyword evidence="2" id="KW-0238">DNA-binding</keyword>
<evidence type="ECO:0000313" key="3">
    <source>
        <dbReference type="Proteomes" id="UP000310532"/>
    </source>
</evidence>
<dbReference type="AlphaFoldDB" id="A0A4S2B024"/>
<dbReference type="InterPro" id="IPR041657">
    <property type="entry name" value="HTH_17"/>
</dbReference>
<dbReference type="EMBL" id="SRYZ01000012">
    <property type="protein sequence ID" value="TGY06993.1"/>
    <property type="molecule type" value="Genomic_DNA"/>
</dbReference>